<name>A0ABT6XTD2_9FLAO</name>
<dbReference type="Proteomes" id="UP001230035">
    <property type="component" value="Unassembled WGS sequence"/>
</dbReference>
<dbReference type="InterPro" id="IPR050330">
    <property type="entry name" value="Bact_OuterMem_StrucFunc"/>
</dbReference>
<dbReference type="SUPFAM" id="SSF56925">
    <property type="entry name" value="OMPA-like"/>
    <property type="match status" value="1"/>
</dbReference>
<reference evidence="5 6" key="1">
    <citation type="submission" date="2023-05" db="EMBL/GenBank/DDBJ databases">
        <title>Flavobacterium sedimenti sp. nov., isolated from the sediment.</title>
        <authorList>
            <person name="Wu N."/>
        </authorList>
    </citation>
    <scope>NUCLEOTIDE SEQUENCE [LARGE SCALE GENOMIC DNA]</scope>
    <source>
        <strain evidence="5 6">YZ-48</strain>
    </source>
</reference>
<evidence type="ECO:0000259" key="4">
    <source>
        <dbReference type="PROSITE" id="PS51123"/>
    </source>
</evidence>
<dbReference type="InterPro" id="IPR036737">
    <property type="entry name" value="OmpA-like_sf"/>
</dbReference>
<keyword evidence="6" id="KW-1185">Reference proteome</keyword>
<feature type="signal peptide" evidence="3">
    <location>
        <begin position="1"/>
        <end position="19"/>
    </location>
</feature>
<dbReference type="PANTHER" id="PTHR30329">
    <property type="entry name" value="STATOR ELEMENT OF FLAGELLAR MOTOR COMPLEX"/>
    <property type="match status" value="1"/>
</dbReference>
<feature type="domain" description="OmpA-like" evidence="4">
    <location>
        <begin position="316"/>
        <end position="430"/>
    </location>
</feature>
<sequence>MKKSLLIVISFFTFSAVSAQTVVDTTGIVGDSYNRWSIELAVGQAKGIKPYADGYFSNDPNKFLGRVQVNSFGIGARYMMSPKFGLKLDFSYDKFNNQSGSGSLPFETYQYRMGFQGVINAIRLFNIEEAAGRFGLLLHGGLQLSRMHSDVVDKDEMNGGLIVGFTPQFRLTKSLSVNADISMLNSFRQHLNWDGSYSDPSNNLSGQMIVTTLGLSYSFGNEKIHGDWAIIQDKKDKEIDELNNRIGEIETLMNDADKDGVPDYLDVENNSIAGVAVDTKGRMVDKNTNGVPDELEKYVDSSITNNNNTTLSKGMLEQLINEGYIAVHFDKNVSQPSPASADNIGFILNYLRNNPSKSIEISGYADEVGNSAKNEKLAATRAENVKAILVKAGISPSRLVAKGAGIDSSVDKNSEYARRLVRKAVFKITN</sequence>
<dbReference type="InterPro" id="IPR006665">
    <property type="entry name" value="OmpA-like"/>
</dbReference>
<comment type="caution">
    <text evidence="5">The sequence shown here is derived from an EMBL/GenBank/DDBJ whole genome shotgun (WGS) entry which is preliminary data.</text>
</comment>
<keyword evidence="3" id="KW-0732">Signal</keyword>
<proteinExistence type="predicted"/>
<dbReference type="InterPro" id="IPR011250">
    <property type="entry name" value="OMP/PagP_B-barrel"/>
</dbReference>
<accession>A0ABT6XTD2</accession>
<gene>
    <name evidence="5" type="ORF">QHT84_12975</name>
</gene>
<dbReference type="SUPFAM" id="SSF103088">
    <property type="entry name" value="OmpA-like"/>
    <property type="match status" value="1"/>
</dbReference>
<protein>
    <submittedName>
        <fullName evidence="5">OmpA family protein</fullName>
    </submittedName>
</protein>
<evidence type="ECO:0000256" key="2">
    <source>
        <dbReference type="SAM" id="Coils"/>
    </source>
</evidence>
<dbReference type="PANTHER" id="PTHR30329:SF21">
    <property type="entry name" value="LIPOPROTEIN YIAD-RELATED"/>
    <property type="match status" value="1"/>
</dbReference>
<dbReference type="Pfam" id="PF00691">
    <property type="entry name" value="OmpA"/>
    <property type="match status" value="1"/>
</dbReference>
<evidence type="ECO:0000256" key="3">
    <source>
        <dbReference type="SAM" id="SignalP"/>
    </source>
</evidence>
<dbReference type="RefSeq" id="WP_283239998.1">
    <property type="nucleotide sequence ID" value="NZ_JASGBP010000011.1"/>
</dbReference>
<keyword evidence="1" id="KW-0472">Membrane</keyword>
<dbReference type="PROSITE" id="PS51123">
    <property type="entry name" value="OMPA_2"/>
    <property type="match status" value="1"/>
</dbReference>
<organism evidence="5 6">
    <name type="scientific">Flavobacterium sedimenticola</name>
    <dbReference type="NCBI Taxonomy" id="3043286"/>
    <lineage>
        <taxon>Bacteria</taxon>
        <taxon>Pseudomonadati</taxon>
        <taxon>Bacteroidota</taxon>
        <taxon>Flavobacteriia</taxon>
        <taxon>Flavobacteriales</taxon>
        <taxon>Flavobacteriaceae</taxon>
        <taxon>Flavobacterium</taxon>
    </lineage>
</organism>
<keyword evidence="2" id="KW-0175">Coiled coil</keyword>
<dbReference type="Gene3D" id="3.30.1330.60">
    <property type="entry name" value="OmpA-like domain"/>
    <property type="match status" value="1"/>
</dbReference>
<dbReference type="CDD" id="cd07185">
    <property type="entry name" value="OmpA_C-like"/>
    <property type="match status" value="1"/>
</dbReference>
<evidence type="ECO:0000313" key="6">
    <source>
        <dbReference type="Proteomes" id="UP001230035"/>
    </source>
</evidence>
<evidence type="ECO:0000256" key="1">
    <source>
        <dbReference type="PROSITE-ProRule" id="PRU00473"/>
    </source>
</evidence>
<evidence type="ECO:0000313" key="5">
    <source>
        <dbReference type="EMBL" id="MDI9258331.1"/>
    </source>
</evidence>
<dbReference type="EMBL" id="JASGBP010000011">
    <property type="protein sequence ID" value="MDI9258331.1"/>
    <property type="molecule type" value="Genomic_DNA"/>
</dbReference>
<feature type="chain" id="PRO_5045880185" evidence="3">
    <location>
        <begin position="20"/>
        <end position="430"/>
    </location>
</feature>
<feature type="coiled-coil region" evidence="2">
    <location>
        <begin position="232"/>
        <end position="259"/>
    </location>
</feature>